<organism evidence="2 3">
    <name type="scientific">Adineta steineri</name>
    <dbReference type="NCBI Taxonomy" id="433720"/>
    <lineage>
        <taxon>Eukaryota</taxon>
        <taxon>Metazoa</taxon>
        <taxon>Spiralia</taxon>
        <taxon>Gnathifera</taxon>
        <taxon>Rotifera</taxon>
        <taxon>Eurotatoria</taxon>
        <taxon>Bdelloidea</taxon>
        <taxon>Adinetida</taxon>
        <taxon>Adinetidae</taxon>
        <taxon>Adineta</taxon>
    </lineage>
</organism>
<dbReference type="AlphaFoldDB" id="A0A820SDH7"/>
<dbReference type="PROSITE" id="PS00297">
    <property type="entry name" value="HSP70_1"/>
    <property type="match status" value="1"/>
</dbReference>
<name>A0A820SDH7_9BILA</name>
<gene>
    <name evidence="2" type="ORF">OXD698_LOCUS54419</name>
</gene>
<evidence type="ECO:0000313" key="2">
    <source>
        <dbReference type="EMBL" id="CAF4451397.1"/>
    </source>
</evidence>
<dbReference type="InterPro" id="IPR018181">
    <property type="entry name" value="Heat_shock_70_CS"/>
</dbReference>
<evidence type="ECO:0000313" key="3">
    <source>
        <dbReference type="Proteomes" id="UP000663844"/>
    </source>
</evidence>
<feature type="non-terminal residue" evidence="2">
    <location>
        <position position="42"/>
    </location>
</feature>
<dbReference type="Proteomes" id="UP000663844">
    <property type="component" value="Unassembled WGS sequence"/>
</dbReference>
<protein>
    <submittedName>
        <fullName evidence="2">Uncharacterized protein</fullName>
    </submittedName>
</protein>
<dbReference type="EMBL" id="CAJOAZ010032981">
    <property type="protein sequence ID" value="CAF4451397.1"/>
    <property type="molecule type" value="Genomic_DNA"/>
</dbReference>
<comment type="caution">
    <text evidence="2">The sequence shown here is derived from an EMBL/GenBank/DDBJ whole genome shotgun (WGS) entry which is preliminary data.</text>
</comment>
<proteinExistence type="predicted"/>
<sequence>MNAIMIISVLLAISISHGINAAQSKKDLGPVIGIDLGTTYSC</sequence>
<feature type="chain" id="PRO_5032982109" evidence="1">
    <location>
        <begin position="22"/>
        <end position="42"/>
    </location>
</feature>
<reference evidence="2" key="1">
    <citation type="submission" date="2021-02" db="EMBL/GenBank/DDBJ databases">
        <authorList>
            <person name="Nowell W R."/>
        </authorList>
    </citation>
    <scope>NUCLEOTIDE SEQUENCE</scope>
</reference>
<evidence type="ECO:0000256" key="1">
    <source>
        <dbReference type="SAM" id="SignalP"/>
    </source>
</evidence>
<feature type="signal peptide" evidence="1">
    <location>
        <begin position="1"/>
        <end position="21"/>
    </location>
</feature>
<keyword evidence="1" id="KW-0732">Signal</keyword>
<dbReference type="Gene3D" id="3.30.420.40">
    <property type="match status" value="1"/>
</dbReference>
<accession>A0A820SDH7</accession>